<evidence type="ECO:0000313" key="2">
    <source>
        <dbReference type="EMBL" id="OIK06437.1"/>
    </source>
</evidence>
<proteinExistence type="predicted"/>
<gene>
    <name evidence="2" type="ORF">BIV23_08665</name>
</gene>
<feature type="region of interest" description="Disordered" evidence="1">
    <location>
        <begin position="34"/>
        <end position="60"/>
    </location>
</feature>
<dbReference type="Proteomes" id="UP000179642">
    <property type="component" value="Unassembled WGS sequence"/>
</dbReference>
<name>A0A1S2QLD1_9ACTN</name>
<evidence type="ECO:0000256" key="1">
    <source>
        <dbReference type="SAM" id="MobiDB-lite"/>
    </source>
</evidence>
<feature type="compositionally biased region" description="Polar residues" evidence="1">
    <location>
        <begin position="37"/>
        <end position="50"/>
    </location>
</feature>
<dbReference type="AlphaFoldDB" id="A0A1S2QLD1"/>
<protein>
    <submittedName>
        <fullName evidence="2">Uncharacterized protein</fullName>
    </submittedName>
</protein>
<keyword evidence="3" id="KW-1185">Reference proteome</keyword>
<reference evidence="2 3" key="1">
    <citation type="submission" date="2016-10" db="EMBL/GenBank/DDBJ databases">
        <title>Genome sequence of Streptomyces sp. MUSC 1.</title>
        <authorList>
            <person name="Lee L.-H."/>
            <person name="Ser H.-L."/>
            <person name="Law J.W.-F."/>
        </authorList>
    </citation>
    <scope>NUCLEOTIDE SEQUENCE [LARGE SCALE GENOMIC DNA]</scope>
    <source>
        <strain evidence="2 3">MUSC 1</strain>
    </source>
</reference>
<sequence>MPAGTPFIEDGPRLSSMAVAGSCTTAPITAVPAIGGTSRSGRHSATSASTGWAHAVRVRA</sequence>
<dbReference type="EMBL" id="MLYO01000015">
    <property type="protein sequence ID" value="OIK06437.1"/>
    <property type="molecule type" value="Genomic_DNA"/>
</dbReference>
<comment type="caution">
    <text evidence="2">The sequence shown here is derived from an EMBL/GenBank/DDBJ whole genome shotgun (WGS) entry which is preliminary data.</text>
</comment>
<accession>A0A1S2QLD1</accession>
<organism evidence="2 3">
    <name type="scientific">Streptomyces monashensis</name>
    <dbReference type="NCBI Taxonomy" id="1678012"/>
    <lineage>
        <taxon>Bacteria</taxon>
        <taxon>Bacillati</taxon>
        <taxon>Actinomycetota</taxon>
        <taxon>Actinomycetes</taxon>
        <taxon>Kitasatosporales</taxon>
        <taxon>Streptomycetaceae</taxon>
        <taxon>Streptomyces</taxon>
    </lineage>
</organism>
<evidence type="ECO:0000313" key="3">
    <source>
        <dbReference type="Proteomes" id="UP000179642"/>
    </source>
</evidence>